<dbReference type="AlphaFoldDB" id="A0A1I8ADA2"/>
<name>A0A1I8ADA2_9BILA</name>
<evidence type="ECO:0000313" key="2">
    <source>
        <dbReference type="WBParaSite" id="L893_g4421.t1"/>
    </source>
</evidence>
<protein>
    <submittedName>
        <fullName evidence="2">DUF1336 domain-containing protein</fullName>
    </submittedName>
</protein>
<organism evidence="1 2">
    <name type="scientific">Steinernema glaseri</name>
    <dbReference type="NCBI Taxonomy" id="37863"/>
    <lineage>
        <taxon>Eukaryota</taxon>
        <taxon>Metazoa</taxon>
        <taxon>Ecdysozoa</taxon>
        <taxon>Nematoda</taxon>
        <taxon>Chromadorea</taxon>
        <taxon>Rhabditida</taxon>
        <taxon>Tylenchina</taxon>
        <taxon>Panagrolaimomorpha</taxon>
        <taxon>Strongyloidoidea</taxon>
        <taxon>Steinernematidae</taxon>
        <taxon>Steinernema</taxon>
    </lineage>
</organism>
<dbReference type="Proteomes" id="UP000095287">
    <property type="component" value="Unplaced"/>
</dbReference>
<sequence>PWIDSCGWLVQKKDVRHPHKGDPKTQASLVSSTKCIHLCTSPSKQNEPVSLYLPLCVDPYSDGANHGVDDPWYRVLGNSSESREHEERLFSAHLLYNRVELRTVADMGPSFAPSTSDTVAVDEGFTTGHRILAS</sequence>
<proteinExistence type="predicted"/>
<accession>A0A1I8ADA2</accession>
<reference evidence="2" key="1">
    <citation type="submission" date="2016-11" db="UniProtKB">
        <authorList>
            <consortium name="WormBaseParasite"/>
        </authorList>
    </citation>
    <scope>IDENTIFICATION</scope>
</reference>
<keyword evidence="1" id="KW-1185">Reference proteome</keyword>
<dbReference type="WBParaSite" id="L893_g4421.t1">
    <property type="protein sequence ID" value="L893_g4421.t1"/>
    <property type="gene ID" value="L893_g4421"/>
</dbReference>
<evidence type="ECO:0000313" key="1">
    <source>
        <dbReference type="Proteomes" id="UP000095287"/>
    </source>
</evidence>